<feature type="transmembrane region" description="Helical" evidence="2">
    <location>
        <begin position="438"/>
        <end position="462"/>
    </location>
</feature>
<gene>
    <name evidence="4" type="ORF">VPK24_07090</name>
</gene>
<dbReference type="InterPro" id="IPR004147">
    <property type="entry name" value="ABC1_dom"/>
</dbReference>
<dbReference type="Gene3D" id="1.10.510.10">
    <property type="entry name" value="Transferase(Phosphotransferase) domain 1"/>
    <property type="match status" value="1"/>
</dbReference>
<keyword evidence="2" id="KW-0812">Transmembrane</keyword>
<protein>
    <submittedName>
        <fullName evidence="4">AarF/UbiB family protein</fullName>
    </submittedName>
</protein>
<keyword evidence="2" id="KW-0472">Membrane</keyword>
<dbReference type="RefSeq" id="WP_393011698.1">
    <property type="nucleotide sequence ID" value="NZ_JAZAQF010000042.1"/>
</dbReference>
<evidence type="ECO:0000256" key="2">
    <source>
        <dbReference type="SAM" id="Phobius"/>
    </source>
</evidence>
<evidence type="ECO:0000256" key="1">
    <source>
        <dbReference type="ARBA" id="ARBA00009670"/>
    </source>
</evidence>
<proteinExistence type="inferred from homology"/>
<dbReference type="Pfam" id="PF03109">
    <property type="entry name" value="ABC1"/>
    <property type="match status" value="1"/>
</dbReference>
<keyword evidence="5" id="KW-1185">Reference proteome</keyword>
<dbReference type="InterPro" id="IPR011009">
    <property type="entry name" value="Kinase-like_dom_sf"/>
</dbReference>
<evidence type="ECO:0000313" key="4">
    <source>
        <dbReference type="EMBL" id="MFG3817399.1"/>
    </source>
</evidence>
<dbReference type="Proteomes" id="UP001604335">
    <property type="component" value="Unassembled WGS sequence"/>
</dbReference>
<reference evidence="5" key="1">
    <citation type="journal article" date="2024" name="Algal Res.">
        <title>Biochemical, toxicological and genomic investigation of a high-biomass producing Limnothrix strain isolated from Italian shallow drinking water reservoir.</title>
        <authorList>
            <person name="Simonazzi M."/>
            <person name="Shishido T.K."/>
            <person name="Delbaje E."/>
            <person name="Wahlsten M."/>
            <person name="Fewer D.P."/>
            <person name="Sivonen K."/>
            <person name="Pezzolesi L."/>
            <person name="Pistocchi R."/>
        </authorList>
    </citation>
    <scope>NUCLEOTIDE SEQUENCE [LARGE SCALE GENOMIC DNA]</scope>
    <source>
        <strain evidence="5">LRLZ20PSL1</strain>
    </source>
</reference>
<comment type="similarity">
    <text evidence="1">Belongs to the protein kinase superfamily. ADCK protein kinase family.</text>
</comment>
<evidence type="ECO:0000259" key="3">
    <source>
        <dbReference type="Pfam" id="PF03109"/>
    </source>
</evidence>
<dbReference type="CDD" id="cd05121">
    <property type="entry name" value="ABC1_ADCK3-like"/>
    <property type="match status" value="1"/>
</dbReference>
<evidence type="ECO:0000313" key="5">
    <source>
        <dbReference type="Proteomes" id="UP001604335"/>
    </source>
</evidence>
<organism evidence="4 5">
    <name type="scientific">Limnothrix redekei LRLZ20PSL1</name>
    <dbReference type="NCBI Taxonomy" id="3112953"/>
    <lineage>
        <taxon>Bacteria</taxon>
        <taxon>Bacillati</taxon>
        <taxon>Cyanobacteriota</taxon>
        <taxon>Cyanophyceae</taxon>
        <taxon>Pseudanabaenales</taxon>
        <taxon>Pseudanabaenaceae</taxon>
        <taxon>Limnothrix</taxon>
    </lineage>
</organism>
<keyword evidence="2" id="KW-1133">Transmembrane helix</keyword>
<dbReference type="InterPro" id="IPR050154">
    <property type="entry name" value="UbiB_kinase"/>
</dbReference>
<name>A0ABW7C8B1_9CYAN</name>
<dbReference type="PANTHER" id="PTHR10566">
    <property type="entry name" value="CHAPERONE-ACTIVITY OF BC1 COMPLEX CABC1 -RELATED"/>
    <property type="match status" value="1"/>
</dbReference>
<feature type="domain" description="ABC1 atypical kinase-like" evidence="3">
    <location>
        <begin position="22"/>
        <end position="277"/>
    </location>
</feature>
<accession>A0ABW7C8B1</accession>
<feature type="transmembrane region" description="Helical" evidence="2">
    <location>
        <begin position="474"/>
        <end position="493"/>
    </location>
</feature>
<comment type="caution">
    <text evidence="4">The sequence shown here is derived from an EMBL/GenBank/DDBJ whole genome shotgun (WGS) entry which is preliminary data.</text>
</comment>
<dbReference type="PANTHER" id="PTHR10566:SF113">
    <property type="entry name" value="PROTEIN ACTIVITY OF BC1 COMPLEX KINASE 7, CHLOROPLASTIC"/>
    <property type="match status" value="1"/>
</dbReference>
<dbReference type="SUPFAM" id="SSF56112">
    <property type="entry name" value="Protein kinase-like (PK-like)"/>
    <property type="match status" value="1"/>
</dbReference>
<sequence length="496" mass="57200">MGQLLSLRLDLFPAEICQELSKLQDRSYGFSLDYVRQIIQEELGLPLERIFIEFEERPFAAASISQVHRARILSFPGVVAVKVQRPDVEEKFSQDLQLIRFLLSLIKKLKLQSYVDWDSISLELDQMIQEEIDYRYEASNLEQMAATLSEHNIYVPALIADYSTKKVLTTEYIPGILMSDYIRAASTDPEYLEKILRLNNIDPELVGKRLFESFFRQMLEDNLFHGDLHPGNIMLLRDSHICLIDLGAIGSLDSHFLRYYRRSMRALGERDYDRALDYSLMLCDSLPAGDIENVKTQLTQCYRQWDAKMNIRSLSYNEKSIGSIGVQIGTVMRKNRISSSWQLLRVFRTWGLMDASLNYLIPNADYMSLVGGYFRGAVKRSQLQIKQLGITGIVMQLTEKVAELSDLTTIELRSKAVRKKTVVDQKTSSKLADKAKKLLWLAIIILAWIFLHQHLEIAVNWLPPNQYSAWAESIPNLAIEVWVGILIFWVYLLKIL</sequence>
<dbReference type="EMBL" id="JAZAQF010000042">
    <property type="protein sequence ID" value="MFG3817399.1"/>
    <property type="molecule type" value="Genomic_DNA"/>
</dbReference>